<evidence type="ECO:0000259" key="3">
    <source>
        <dbReference type="PROSITE" id="PS50075"/>
    </source>
</evidence>
<evidence type="ECO:0000256" key="2">
    <source>
        <dbReference type="ARBA" id="ARBA00022553"/>
    </source>
</evidence>
<dbReference type="InterPro" id="IPR006162">
    <property type="entry name" value="Ppantetheine_attach_site"/>
</dbReference>
<keyword evidence="1" id="KW-0596">Phosphopantetheine</keyword>
<dbReference type="InterPro" id="IPR036736">
    <property type="entry name" value="ACP-like_sf"/>
</dbReference>
<dbReference type="SUPFAM" id="SSF47336">
    <property type="entry name" value="ACP-like"/>
    <property type="match status" value="1"/>
</dbReference>
<feature type="non-terminal residue" evidence="4">
    <location>
        <position position="44"/>
    </location>
</feature>
<dbReference type="EMBL" id="CADCUQ010000578">
    <property type="protein sequence ID" value="CAA9415721.1"/>
    <property type="molecule type" value="Genomic_DNA"/>
</dbReference>
<dbReference type="InterPro" id="IPR009081">
    <property type="entry name" value="PP-bd_ACP"/>
</dbReference>
<dbReference type="PROSITE" id="PS00012">
    <property type="entry name" value="PHOSPHOPANTETHEINE"/>
    <property type="match status" value="1"/>
</dbReference>
<proteinExistence type="predicted"/>
<name>A0A6J4PIY5_9BACT</name>
<evidence type="ECO:0000313" key="4">
    <source>
        <dbReference type="EMBL" id="CAA9415721.1"/>
    </source>
</evidence>
<evidence type="ECO:0000256" key="1">
    <source>
        <dbReference type="ARBA" id="ARBA00022450"/>
    </source>
</evidence>
<dbReference type="Pfam" id="PF00550">
    <property type="entry name" value="PP-binding"/>
    <property type="match status" value="1"/>
</dbReference>
<gene>
    <name evidence="4" type="ORF">AVDCRST_MAG64-2568</name>
</gene>
<dbReference type="AlphaFoldDB" id="A0A6J4PIY5"/>
<reference evidence="4" key="1">
    <citation type="submission" date="2020-02" db="EMBL/GenBank/DDBJ databases">
        <authorList>
            <person name="Meier V. D."/>
        </authorList>
    </citation>
    <scope>NUCLEOTIDE SEQUENCE</scope>
    <source>
        <strain evidence="4">AVDCRST_MAG64</strain>
    </source>
</reference>
<feature type="domain" description="Carrier" evidence="3">
    <location>
        <begin position="1"/>
        <end position="44"/>
    </location>
</feature>
<organism evidence="4">
    <name type="scientific">uncultured Phycisphaerae bacterium</name>
    <dbReference type="NCBI Taxonomy" id="904963"/>
    <lineage>
        <taxon>Bacteria</taxon>
        <taxon>Pseudomonadati</taxon>
        <taxon>Planctomycetota</taxon>
        <taxon>Phycisphaerae</taxon>
        <taxon>environmental samples</taxon>
    </lineage>
</organism>
<sequence length="44" mass="4696">MDDGLERISRLICDVGGIPSLDPGQDFYEAGVSSVASLQLVMQL</sequence>
<keyword evidence="2" id="KW-0597">Phosphoprotein</keyword>
<dbReference type="PROSITE" id="PS50075">
    <property type="entry name" value="CARRIER"/>
    <property type="match status" value="1"/>
</dbReference>
<protein>
    <recommendedName>
        <fullName evidence="3">Carrier domain-containing protein</fullName>
    </recommendedName>
</protein>
<accession>A0A6J4PIY5</accession>